<dbReference type="OrthoDB" id="8828485at2"/>
<protein>
    <submittedName>
        <fullName evidence="6">Phospholipase D</fullName>
    </submittedName>
</protein>
<dbReference type="STRING" id="1136941.ACH46_18820"/>
<dbReference type="GO" id="GO:0004630">
    <property type="term" value="F:phospholipase D activity"/>
    <property type="evidence" value="ECO:0007669"/>
    <property type="project" value="UniProtKB-EC"/>
</dbReference>
<dbReference type="CDD" id="cd09143">
    <property type="entry name" value="PLDc_vPLD1_2_like_bac_2"/>
    <property type="match status" value="1"/>
</dbReference>
<sequence length="498" mass="55170">MENMSGIVVAGDTCRRKGQADRLSVIIDAAAYFQHAKAALLQARHRVMLIGWEVDSRIRLDPASDDPGVPDVLGDLLPWLTRTRPDLEIYVLRWSTGVWTGLSRGLLPPVLQDLLTGDRLHYRIDSAHPFSSAHHQKIVVIDDGFAFCGGIDMTVDRWDTSDHLSANPERVNPDGEPFGPWHDATLAVSGDAARIVAEVARDRWETATGDRLPPLETGDEDVWPSDLDIDFSDCVVGVARTLPEYDGRSEVREIKHLYLAAIAAARDHLYIESQYLASRDIAEALAVRLAEPDGPEIVVVLPRHADGQVERRSMDGARHRLLRLIWHADVHDRFHAYFPVTAESEDIYVHAKVLIVDDRLLRIGSSNLNNRSLGFDSECDVVLDAADNPEQADQIVGTIRRIRTRLIAEHVGTTVDELDAAVTATGSIAGGIDALSGKGRGLRLFDREVVKDEDSVLAEDELIDPESVSSTGLSRLQRELLRRAGHVGLTVRRRLQRS</sequence>
<dbReference type="PATRIC" id="fig|1136941.3.peg.3852"/>
<dbReference type="PANTHER" id="PTHR18896">
    <property type="entry name" value="PHOSPHOLIPASE D"/>
    <property type="match status" value="1"/>
</dbReference>
<dbReference type="AlphaFoldDB" id="A0A0N9N5P0"/>
<accession>A0A0N9N5P0</accession>
<feature type="domain" description="PLD phosphodiesterase" evidence="5">
    <location>
        <begin position="130"/>
        <end position="157"/>
    </location>
</feature>
<evidence type="ECO:0000259" key="5">
    <source>
        <dbReference type="PROSITE" id="PS50035"/>
    </source>
</evidence>
<dbReference type="Pfam" id="PF13091">
    <property type="entry name" value="PLDc_2"/>
    <property type="match status" value="1"/>
</dbReference>
<dbReference type="PROSITE" id="PS50035">
    <property type="entry name" value="PLD"/>
    <property type="match status" value="2"/>
</dbReference>
<name>A0A0N9N5P0_9ACTN</name>
<evidence type="ECO:0000256" key="3">
    <source>
        <dbReference type="ARBA" id="ARBA00022801"/>
    </source>
</evidence>
<keyword evidence="4" id="KW-0443">Lipid metabolism</keyword>
<dbReference type="RefSeq" id="WP_062394280.1">
    <property type="nucleotide sequence ID" value="NZ_CP011853.1"/>
</dbReference>
<dbReference type="Gene3D" id="3.30.870.10">
    <property type="entry name" value="Endonuclease Chain A"/>
    <property type="match status" value="2"/>
</dbReference>
<dbReference type="Proteomes" id="UP000063789">
    <property type="component" value="Chromosome"/>
</dbReference>
<dbReference type="InterPro" id="IPR015679">
    <property type="entry name" value="PLipase_D_fam"/>
</dbReference>
<dbReference type="CDD" id="cd09140">
    <property type="entry name" value="PLDc_vPLD1_2_like_bac_1"/>
    <property type="match status" value="1"/>
</dbReference>
<dbReference type="SUPFAM" id="SSF56024">
    <property type="entry name" value="Phospholipase D/nuclease"/>
    <property type="match status" value="2"/>
</dbReference>
<keyword evidence="7" id="KW-1185">Reference proteome</keyword>
<dbReference type="KEGG" id="goq:ACH46_18820"/>
<keyword evidence="3" id="KW-0378">Hydrolase</keyword>
<evidence type="ECO:0000256" key="1">
    <source>
        <dbReference type="ARBA" id="ARBA00000798"/>
    </source>
</evidence>
<evidence type="ECO:0000313" key="6">
    <source>
        <dbReference type="EMBL" id="ALG86172.1"/>
    </source>
</evidence>
<proteinExistence type="predicted"/>
<dbReference type="InterPro" id="IPR025202">
    <property type="entry name" value="PLD-like_dom"/>
</dbReference>
<evidence type="ECO:0000256" key="4">
    <source>
        <dbReference type="ARBA" id="ARBA00023098"/>
    </source>
</evidence>
<dbReference type="GO" id="GO:0009395">
    <property type="term" value="P:phospholipid catabolic process"/>
    <property type="evidence" value="ECO:0007669"/>
    <property type="project" value="TreeGrafter"/>
</dbReference>
<evidence type="ECO:0000256" key="2">
    <source>
        <dbReference type="ARBA" id="ARBA00022737"/>
    </source>
</evidence>
<comment type="catalytic activity">
    <reaction evidence="1">
        <text>a 1,2-diacyl-sn-glycero-3-phosphocholine + H2O = a 1,2-diacyl-sn-glycero-3-phosphate + choline + H(+)</text>
        <dbReference type="Rhea" id="RHEA:14445"/>
        <dbReference type="ChEBI" id="CHEBI:15354"/>
        <dbReference type="ChEBI" id="CHEBI:15377"/>
        <dbReference type="ChEBI" id="CHEBI:15378"/>
        <dbReference type="ChEBI" id="CHEBI:57643"/>
        <dbReference type="ChEBI" id="CHEBI:58608"/>
        <dbReference type="EC" id="3.1.4.4"/>
    </reaction>
</comment>
<evidence type="ECO:0000313" key="7">
    <source>
        <dbReference type="Proteomes" id="UP000063789"/>
    </source>
</evidence>
<gene>
    <name evidence="6" type="ORF">ACH46_18820</name>
</gene>
<dbReference type="EMBL" id="CP011853">
    <property type="protein sequence ID" value="ALG86172.1"/>
    <property type="molecule type" value="Genomic_DNA"/>
</dbReference>
<feature type="domain" description="PLD phosphodiesterase" evidence="5">
    <location>
        <begin position="345"/>
        <end position="372"/>
    </location>
</feature>
<dbReference type="SMART" id="SM00155">
    <property type="entry name" value="PLDc"/>
    <property type="match status" value="2"/>
</dbReference>
<organism evidence="6 7">
    <name type="scientific">Gordonia phthalatica</name>
    <dbReference type="NCBI Taxonomy" id="1136941"/>
    <lineage>
        <taxon>Bacteria</taxon>
        <taxon>Bacillati</taxon>
        <taxon>Actinomycetota</taxon>
        <taxon>Actinomycetes</taxon>
        <taxon>Mycobacteriales</taxon>
        <taxon>Gordoniaceae</taxon>
        <taxon>Gordonia</taxon>
    </lineage>
</organism>
<reference evidence="6 7" key="2">
    <citation type="journal article" date="2017" name="Int. J. Syst. Evol. Microbiol.">
        <title>Gordonia phthalatica sp. nov., a di-n-butyl phthalate-degrading bacterium isolated from activated sludge.</title>
        <authorList>
            <person name="Jin D."/>
            <person name="Kong X."/>
            <person name="Jia M."/>
            <person name="Yu X."/>
            <person name="Wang X."/>
            <person name="Zhuang X."/>
            <person name="Deng Y."/>
            <person name="Bai Z."/>
        </authorList>
    </citation>
    <scope>NUCLEOTIDE SEQUENCE [LARGE SCALE GENOMIC DNA]</scope>
    <source>
        <strain evidence="6 7">QH-11</strain>
    </source>
</reference>
<dbReference type="InterPro" id="IPR001736">
    <property type="entry name" value="PLipase_D/transphosphatidylase"/>
</dbReference>
<keyword evidence="2" id="KW-0677">Repeat</keyword>
<reference evidence="7" key="1">
    <citation type="submission" date="2015-06" db="EMBL/GenBank/DDBJ databases">
        <title>Complete genome sequence and metabolic analysis of phthalate degradation pathway in Gordonia sp. QH-11.</title>
        <authorList>
            <person name="Jin D."/>
            <person name="Kong X."/>
            <person name="Bai Z."/>
        </authorList>
    </citation>
    <scope>NUCLEOTIDE SEQUENCE [LARGE SCALE GENOMIC DNA]</scope>
    <source>
        <strain evidence="7">QH-11</strain>
    </source>
</reference>
<dbReference type="PANTHER" id="PTHR18896:SF76">
    <property type="entry name" value="PHOSPHOLIPASE"/>
    <property type="match status" value="1"/>
</dbReference>